<protein>
    <submittedName>
        <fullName evidence="1">Ribonuclease H-like superfamily protein</fullName>
    </submittedName>
</protein>
<gene>
    <name evidence="1" type="ORF">STAS_12242</name>
</gene>
<reference evidence="2" key="1">
    <citation type="journal article" date="2019" name="Curr. Biol.">
        <title>Genome Sequence of Striga asiatica Provides Insight into the Evolution of Plant Parasitism.</title>
        <authorList>
            <person name="Yoshida S."/>
            <person name="Kim S."/>
            <person name="Wafula E.K."/>
            <person name="Tanskanen J."/>
            <person name="Kim Y.M."/>
            <person name="Honaas L."/>
            <person name="Yang Z."/>
            <person name="Spallek T."/>
            <person name="Conn C.E."/>
            <person name="Ichihashi Y."/>
            <person name="Cheong K."/>
            <person name="Cui S."/>
            <person name="Der J.P."/>
            <person name="Gundlach H."/>
            <person name="Jiao Y."/>
            <person name="Hori C."/>
            <person name="Ishida J.K."/>
            <person name="Kasahara H."/>
            <person name="Kiba T."/>
            <person name="Kim M.S."/>
            <person name="Koo N."/>
            <person name="Laohavisit A."/>
            <person name="Lee Y.H."/>
            <person name="Lumba S."/>
            <person name="McCourt P."/>
            <person name="Mortimer J.C."/>
            <person name="Mutuku J.M."/>
            <person name="Nomura T."/>
            <person name="Sasaki-Sekimoto Y."/>
            <person name="Seto Y."/>
            <person name="Wang Y."/>
            <person name="Wakatake T."/>
            <person name="Sakakibara H."/>
            <person name="Demura T."/>
            <person name="Yamaguchi S."/>
            <person name="Yoneyama K."/>
            <person name="Manabe R.I."/>
            <person name="Nelson D.C."/>
            <person name="Schulman A.H."/>
            <person name="Timko M.P."/>
            <person name="dePamphilis C.W."/>
            <person name="Choi D."/>
            <person name="Shirasu K."/>
        </authorList>
    </citation>
    <scope>NUCLEOTIDE SEQUENCE [LARGE SCALE GENOMIC DNA]</scope>
    <source>
        <strain evidence="2">cv. UVA1</strain>
    </source>
</reference>
<name>A0A5A7PTD4_STRAF</name>
<dbReference type="EMBL" id="BKCP01005050">
    <property type="protein sequence ID" value="GER35928.1"/>
    <property type="molecule type" value="Genomic_DNA"/>
</dbReference>
<proteinExistence type="predicted"/>
<sequence length="161" mass="17967">MVEVDNSPVSEARIQLSTYILWWLWKSRNLWVFQKLWMPAAVIMRQADGVPLLCSKVVRTGIPANHARLQSKGKIEQGLFLTRGVALLACLWCCQRSQTEVLVTAKSLRAEGSGSPEVRSGGTREGGLRQIVWFTVICSRTGTAESRGVDRLRRGENSPEL</sequence>
<dbReference type="Proteomes" id="UP000325081">
    <property type="component" value="Unassembled WGS sequence"/>
</dbReference>
<evidence type="ECO:0000313" key="2">
    <source>
        <dbReference type="Proteomes" id="UP000325081"/>
    </source>
</evidence>
<organism evidence="1 2">
    <name type="scientific">Striga asiatica</name>
    <name type="common">Asiatic witchweed</name>
    <name type="synonym">Buchnera asiatica</name>
    <dbReference type="NCBI Taxonomy" id="4170"/>
    <lineage>
        <taxon>Eukaryota</taxon>
        <taxon>Viridiplantae</taxon>
        <taxon>Streptophyta</taxon>
        <taxon>Embryophyta</taxon>
        <taxon>Tracheophyta</taxon>
        <taxon>Spermatophyta</taxon>
        <taxon>Magnoliopsida</taxon>
        <taxon>eudicotyledons</taxon>
        <taxon>Gunneridae</taxon>
        <taxon>Pentapetalae</taxon>
        <taxon>asterids</taxon>
        <taxon>lamiids</taxon>
        <taxon>Lamiales</taxon>
        <taxon>Orobanchaceae</taxon>
        <taxon>Buchnereae</taxon>
        <taxon>Striga</taxon>
    </lineage>
</organism>
<dbReference type="AlphaFoldDB" id="A0A5A7PTD4"/>
<keyword evidence="2" id="KW-1185">Reference proteome</keyword>
<evidence type="ECO:0000313" key="1">
    <source>
        <dbReference type="EMBL" id="GER35928.1"/>
    </source>
</evidence>
<comment type="caution">
    <text evidence="1">The sequence shown here is derived from an EMBL/GenBank/DDBJ whole genome shotgun (WGS) entry which is preliminary data.</text>
</comment>
<accession>A0A5A7PTD4</accession>